<evidence type="ECO:0000313" key="3">
    <source>
        <dbReference type="Proteomes" id="UP000179266"/>
    </source>
</evidence>
<dbReference type="EMBL" id="MGDD01000043">
    <property type="protein sequence ID" value="OGL48226.1"/>
    <property type="molecule type" value="Genomic_DNA"/>
</dbReference>
<organism evidence="2 3">
    <name type="scientific">Candidatus Schekmanbacteria bacterium RBG_13_48_7</name>
    <dbReference type="NCBI Taxonomy" id="1817878"/>
    <lineage>
        <taxon>Bacteria</taxon>
        <taxon>Candidatus Schekmaniibacteriota</taxon>
    </lineage>
</organism>
<keyword evidence="1" id="KW-1133">Transmembrane helix</keyword>
<proteinExistence type="predicted"/>
<sequence length="145" mass="15872">MEILEIKKILNNEEGFSLQDSLFALVIMAIGLMGALPLFMMGTQGINDSQNRTVAGFLASSKIEELRVKPFESITDDIALDQPASESAVSIFRSVDIDDGDDSSTLEVGDEPVDTDMKRVTVSISWPVPGGQMRSISITSYIFRH</sequence>
<keyword evidence="1" id="KW-0472">Membrane</keyword>
<gene>
    <name evidence="2" type="ORF">A2161_07590</name>
</gene>
<name>A0A1F7S353_9BACT</name>
<dbReference type="Proteomes" id="UP000179266">
    <property type="component" value="Unassembled WGS sequence"/>
</dbReference>
<evidence type="ECO:0000313" key="2">
    <source>
        <dbReference type="EMBL" id="OGL48226.1"/>
    </source>
</evidence>
<protein>
    <recommendedName>
        <fullName evidence="4">Type II secretion system protein</fullName>
    </recommendedName>
</protein>
<evidence type="ECO:0008006" key="4">
    <source>
        <dbReference type="Google" id="ProtNLM"/>
    </source>
</evidence>
<comment type="caution">
    <text evidence="2">The sequence shown here is derived from an EMBL/GenBank/DDBJ whole genome shotgun (WGS) entry which is preliminary data.</text>
</comment>
<feature type="transmembrane region" description="Helical" evidence="1">
    <location>
        <begin position="22"/>
        <end position="42"/>
    </location>
</feature>
<reference evidence="2 3" key="1">
    <citation type="journal article" date="2016" name="Nat. Commun.">
        <title>Thousands of microbial genomes shed light on interconnected biogeochemical processes in an aquifer system.</title>
        <authorList>
            <person name="Anantharaman K."/>
            <person name="Brown C.T."/>
            <person name="Hug L.A."/>
            <person name="Sharon I."/>
            <person name="Castelle C.J."/>
            <person name="Probst A.J."/>
            <person name="Thomas B.C."/>
            <person name="Singh A."/>
            <person name="Wilkins M.J."/>
            <person name="Karaoz U."/>
            <person name="Brodie E.L."/>
            <person name="Williams K.H."/>
            <person name="Hubbard S.S."/>
            <person name="Banfield J.F."/>
        </authorList>
    </citation>
    <scope>NUCLEOTIDE SEQUENCE [LARGE SCALE GENOMIC DNA]</scope>
</reference>
<accession>A0A1F7S353</accession>
<evidence type="ECO:0000256" key="1">
    <source>
        <dbReference type="SAM" id="Phobius"/>
    </source>
</evidence>
<dbReference type="AlphaFoldDB" id="A0A1F7S353"/>
<keyword evidence="1" id="KW-0812">Transmembrane</keyword>